<dbReference type="PANTHER" id="PTHR24171">
    <property type="entry name" value="ANKYRIN REPEAT DOMAIN-CONTAINING PROTEIN 39-RELATED"/>
    <property type="match status" value="1"/>
</dbReference>
<dbReference type="InterPro" id="IPR002110">
    <property type="entry name" value="Ankyrin_rpt"/>
</dbReference>
<dbReference type="Gene3D" id="1.25.40.20">
    <property type="entry name" value="Ankyrin repeat-containing domain"/>
    <property type="match status" value="1"/>
</dbReference>
<reference evidence="4" key="1">
    <citation type="submission" date="2021-06" db="EMBL/GenBank/DDBJ databases">
        <title>Comparative genomics, transcriptomics and evolutionary studies reveal genomic signatures of adaptation to plant cell wall in hemibiotrophic fungi.</title>
        <authorList>
            <consortium name="DOE Joint Genome Institute"/>
            <person name="Baroncelli R."/>
            <person name="Diaz J.F."/>
            <person name="Benocci T."/>
            <person name="Peng M."/>
            <person name="Battaglia E."/>
            <person name="Haridas S."/>
            <person name="Andreopoulos W."/>
            <person name="Labutti K."/>
            <person name="Pangilinan J."/>
            <person name="Floch G.L."/>
            <person name="Makela M.R."/>
            <person name="Henrissat B."/>
            <person name="Grigoriev I.V."/>
            <person name="Crouch J.A."/>
            <person name="De Vries R.P."/>
            <person name="Sukno S.A."/>
            <person name="Thon M.R."/>
        </authorList>
    </citation>
    <scope>NUCLEOTIDE SEQUENCE</scope>
    <source>
        <strain evidence="4">CBS 102054</strain>
    </source>
</reference>
<accession>A0AAI9ZYM1</accession>
<evidence type="ECO:0000256" key="2">
    <source>
        <dbReference type="ARBA" id="ARBA00023043"/>
    </source>
</evidence>
<dbReference type="InterPro" id="IPR055530">
    <property type="entry name" value="DUF7104"/>
</dbReference>
<organism evidence="4 5">
    <name type="scientific">Colletotrichum phormii</name>
    <dbReference type="NCBI Taxonomy" id="359342"/>
    <lineage>
        <taxon>Eukaryota</taxon>
        <taxon>Fungi</taxon>
        <taxon>Dikarya</taxon>
        <taxon>Ascomycota</taxon>
        <taxon>Pezizomycotina</taxon>
        <taxon>Sordariomycetes</taxon>
        <taxon>Hypocreomycetidae</taxon>
        <taxon>Glomerellales</taxon>
        <taxon>Glomerellaceae</taxon>
        <taxon>Colletotrichum</taxon>
        <taxon>Colletotrichum acutatum species complex</taxon>
    </lineage>
</organism>
<dbReference type="Pfam" id="PF12796">
    <property type="entry name" value="Ank_2"/>
    <property type="match status" value="1"/>
</dbReference>
<feature type="non-terminal residue" evidence="4">
    <location>
        <position position="1"/>
    </location>
</feature>
<keyword evidence="2 3" id="KW-0040">ANK repeat</keyword>
<dbReference type="PANTHER" id="PTHR24171:SF8">
    <property type="entry name" value="BRCA1-ASSOCIATED RING DOMAIN PROTEIN 1"/>
    <property type="match status" value="1"/>
</dbReference>
<comment type="caution">
    <text evidence="4">The sequence shown here is derived from an EMBL/GenBank/DDBJ whole genome shotgun (WGS) entry which is preliminary data.</text>
</comment>
<dbReference type="GeneID" id="85468626"/>
<evidence type="ECO:0008006" key="6">
    <source>
        <dbReference type="Google" id="ProtNLM"/>
    </source>
</evidence>
<keyword evidence="1" id="KW-0677">Repeat</keyword>
<protein>
    <recommendedName>
        <fullName evidence="6">Ankyrin repeat protein</fullName>
    </recommendedName>
</protein>
<dbReference type="SUPFAM" id="SSF48403">
    <property type="entry name" value="Ankyrin repeat"/>
    <property type="match status" value="1"/>
</dbReference>
<proteinExistence type="predicted"/>
<dbReference type="PROSITE" id="PS50088">
    <property type="entry name" value="ANK_REPEAT"/>
    <property type="match status" value="1"/>
</dbReference>
<keyword evidence="5" id="KW-1185">Reference proteome</keyword>
<dbReference type="GO" id="GO:0004842">
    <property type="term" value="F:ubiquitin-protein transferase activity"/>
    <property type="evidence" value="ECO:0007669"/>
    <property type="project" value="TreeGrafter"/>
</dbReference>
<dbReference type="AlphaFoldDB" id="A0AAI9ZYM1"/>
<evidence type="ECO:0000313" key="4">
    <source>
        <dbReference type="EMBL" id="KAK1640655.1"/>
    </source>
</evidence>
<evidence type="ECO:0000256" key="3">
    <source>
        <dbReference type="PROSITE-ProRule" id="PRU00023"/>
    </source>
</evidence>
<dbReference type="Proteomes" id="UP001243989">
    <property type="component" value="Unassembled WGS sequence"/>
</dbReference>
<dbReference type="GO" id="GO:0085020">
    <property type="term" value="P:protein K6-linked ubiquitination"/>
    <property type="evidence" value="ECO:0007669"/>
    <property type="project" value="TreeGrafter"/>
</dbReference>
<dbReference type="EMBL" id="JAHMHQ010000004">
    <property type="protein sequence ID" value="KAK1640655.1"/>
    <property type="molecule type" value="Genomic_DNA"/>
</dbReference>
<evidence type="ECO:0000256" key="1">
    <source>
        <dbReference type="ARBA" id="ARBA00022737"/>
    </source>
</evidence>
<sequence length="176" mass="19213">ITITREVVKAAAGNRGNGEEKVTGLLLDRRGDEISIIEQVVKAAELCGQTQVLDFSSQKTVRIEEKWRTIAHVYTAAKAGDVQAIEQLIQEGVKPLTNRTNVDVNSRSIAGRSPLFWPVSRGDELIVVTLMDAGADPTIMDCNGNTAITMARKNRHESIAEMLEGWNDMIGTLPLA</sequence>
<evidence type="ECO:0000313" key="5">
    <source>
        <dbReference type="Proteomes" id="UP001243989"/>
    </source>
</evidence>
<feature type="repeat" description="ANK" evidence="3">
    <location>
        <begin position="110"/>
        <end position="142"/>
    </location>
</feature>
<gene>
    <name evidence="4" type="ORF">BDP81DRAFT_311927</name>
</gene>
<name>A0AAI9ZYM1_9PEZI</name>
<dbReference type="InterPro" id="IPR036770">
    <property type="entry name" value="Ankyrin_rpt-contain_sf"/>
</dbReference>
<dbReference type="Pfam" id="PF23397">
    <property type="entry name" value="DUF7104"/>
    <property type="match status" value="2"/>
</dbReference>
<dbReference type="RefSeq" id="XP_060449262.1">
    <property type="nucleotide sequence ID" value="XM_060583764.1"/>
</dbReference>